<evidence type="ECO:0000256" key="12">
    <source>
        <dbReference type="RuleBase" id="RU368116"/>
    </source>
</evidence>
<dbReference type="InterPro" id="IPR011611">
    <property type="entry name" value="PfkB_dom"/>
</dbReference>
<dbReference type="EC" id="2.7.1.20" evidence="4 12"/>
<keyword evidence="6 12" id="KW-0660">Purine salvage</keyword>
<organism evidence="14 15">
    <name type="scientific">Bathycoccus prasinos</name>
    <dbReference type="NCBI Taxonomy" id="41875"/>
    <lineage>
        <taxon>Eukaryota</taxon>
        <taxon>Viridiplantae</taxon>
        <taxon>Chlorophyta</taxon>
        <taxon>Mamiellophyceae</taxon>
        <taxon>Mamiellales</taxon>
        <taxon>Bathycoccaceae</taxon>
        <taxon>Bathycoccus</taxon>
    </lineage>
</organism>
<dbReference type="GO" id="GO:0004001">
    <property type="term" value="F:adenosine kinase activity"/>
    <property type="evidence" value="ECO:0007669"/>
    <property type="project" value="UniProtKB-UniRule"/>
</dbReference>
<dbReference type="UniPathway" id="UPA00588">
    <property type="reaction ID" value="UER00659"/>
</dbReference>
<dbReference type="PRINTS" id="PR00989">
    <property type="entry name" value="ADENOKINASE"/>
</dbReference>
<comment type="function">
    <text evidence="12">ATP dependent phosphorylation of adenosine and other related nucleoside analogs to monophosphate derivatives.</text>
</comment>
<dbReference type="GO" id="GO:0005829">
    <property type="term" value="C:cytosol"/>
    <property type="evidence" value="ECO:0007669"/>
    <property type="project" value="TreeGrafter"/>
</dbReference>
<keyword evidence="10 12" id="KW-0460">Magnesium</keyword>
<dbReference type="Gene3D" id="3.40.1190.20">
    <property type="match status" value="1"/>
</dbReference>
<evidence type="ECO:0000256" key="2">
    <source>
        <dbReference type="ARBA" id="ARBA00004801"/>
    </source>
</evidence>
<proteinExistence type="inferred from homology"/>
<gene>
    <name evidence="14" type="ordered locus">Bathy11g03720</name>
</gene>
<dbReference type="GO" id="GO:0006144">
    <property type="term" value="P:purine nucleobase metabolic process"/>
    <property type="evidence" value="ECO:0007669"/>
    <property type="project" value="TreeGrafter"/>
</dbReference>
<feature type="domain" description="Carbohydrate kinase PfkB" evidence="13">
    <location>
        <begin position="26"/>
        <end position="333"/>
    </location>
</feature>
<dbReference type="GO" id="GO:0005524">
    <property type="term" value="F:ATP binding"/>
    <property type="evidence" value="ECO:0007669"/>
    <property type="project" value="UniProtKB-UniRule"/>
</dbReference>
<dbReference type="RefSeq" id="XP_007510055.1">
    <property type="nucleotide sequence ID" value="XM_007509993.1"/>
</dbReference>
<dbReference type="EMBL" id="FO082268">
    <property type="protein sequence ID" value="CCO18400.1"/>
    <property type="molecule type" value="Genomic_DNA"/>
</dbReference>
<evidence type="ECO:0000256" key="4">
    <source>
        <dbReference type="ARBA" id="ARBA00012119"/>
    </source>
</evidence>
<evidence type="ECO:0000313" key="14">
    <source>
        <dbReference type="EMBL" id="CCO18400.1"/>
    </source>
</evidence>
<evidence type="ECO:0000256" key="11">
    <source>
        <dbReference type="PIRSR" id="PIRSR601805-1"/>
    </source>
</evidence>
<dbReference type="PANTHER" id="PTHR45769:SF3">
    <property type="entry name" value="ADENOSINE KINASE"/>
    <property type="match status" value="1"/>
</dbReference>
<keyword evidence="7 12" id="KW-0547">Nucleotide-binding</keyword>
<keyword evidence="5 12" id="KW-0808">Transferase</keyword>
<name>K8F0X2_9CHLO</name>
<dbReference type="eggNOG" id="KOG2854">
    <property type="taxonomic scope" value="Eukaryota"/>
</dbReference>
<dbReference type="PROSITE" id="PS00584">
    <property type="entry name" value="PFKB_KINASES_2"/>
    <property type="match status" value="1"/>
</dbReference>
<dbReference type="FunFam" id="3.30.1110.10:FF:000001">
    <property type="entry name" value="Adenosine kinase a"/>
    <property type="match status" value="1"/>
</dbReference>
<comment type="cofactor">
    <cofactor evidence="1 12">
        <name>Mg(2+)</name>
        <dbReference type="ChEBI" id="CHEBI:18420"/>
    </cofactor>
</comment>
<accession>K8F0X2</accession>
<evidence type="ECO:0000256" key="8">
    <source>
        <dbReference type="ARBA" id="ARBA00022777"/>
    </source>
</evidence>
<evidence type="ECO:0000256" key="5">
    <source>
        <dbReference type="ARBA" id="ARBA00022679"/>
    </source>
</evidence>
<evidence type="ECO:0000259" key="13">
    <source>
        <dbReference type="Pfam" id="PF00294"/>
    </source>
</evidence>
<comment type="catalytic activity">
    <reaction evidence="12">
        <text>adenosine + ATP = AMP + ADP + H(+)</text>
        <dbReference type="Rhea" id="RHEA:20824"/>
        <dbReference type="ChEBI" id="CHEBI:15378"/>
        <dbReference type="ChEBI" id="CHEBI:16335"/>
        <dbReference type="ChEBI" id="CHEBI:30616"/>
        <dbReference type="ChEBI" id="CHEBI:456215"/>
        <dbReference type="ChEBI" id="CHEBI:456216"/>
        <dbReference type="EC" id="2.7.1.20"/>
    </reaction>
</comment>
<evidence type="ECO:0000256" key="1">
    <source>
        <dbReference type="ARBA" id="ARBA00001946"/>
    </source>
</evidence>
<keyword evidence="15" id="KW-1185">Reference proteome</keyword>
<dbReference type="SUPFAM" id="SSF53613">
    <property type="entry name" value="Ribokinase-like"/>
    <property type="match status" value="1"/>
</dbReference>
<comment type="pathway">
    <text evidence="2 12">Purine metabolism; AMP biosynthesis via salvage pathway; AMP from adenosine: step 1/1.</text>
</comment>
<dbReference type="InterPro" id="IPR029056">
    <property type="entry name" value="Ribokinase-like"/>
</dbReference>
<evidence type="ECO:0000256" key="6">
    <source>
        <dbReference type="ARBA" id="ARBA00022726"/>
    </source>
</evidence>
<keyword evidence="8 12" id="KW-0418">Kinase</keyword>
<dbReference type="InterPro" id="IPR002173">
    <property type="entry name" value="Carboh/pur_kinase_PfkB_CS"/>
</dbReference>
<comment type="similarity">
    <text evidence="3 12">Belongs to the carbohydrate kinase PfkB family.</text>
</comment>
<evidence type="ECO:0000256" key="3">
    <source>
        <dbReference type="ARBA" id="ARBA00010688"/>
    </source>
</evidence>
<dbReference type="CDD" id="cd01168">
    <property type="entry name" value="adenosine_kinase"/>
    <property type="match status" value="1"/>
</dbReference>
<dbReference type="GO" id="GO:0005634">
    <property type="term" value="C:nucleus"/>
    <property type="evidence" value="ECO:0007669"/>
    <property type="project" value="TreeGrafter"/>
</dbReference>
<dbReference type="GO" id="GO:0044209">
    <property type="term" value="P:AMP salvage"/>
    <property type="evidence" value="ECO:0007669"/>
    <property type="project" value="UniProtKB-UniRule"/>
</dbReference>
<dbReference type="InterPro" id="IPR001805">
    <property type="entry name" value="Adenokinase"/>
</dbReference>
<dbReference type="KEGG" id="bpg:Bathy11g03720"/>
<protein>
    <recommendedName>
        <fullName evidence="4 12">Adenosine kinase</fullName>
        <shortName evidence="12">AK</shortName>
        <ecNumber evidence="4 12">2.7.1.20</ecNumber>
    </recommendedName>
    <alternativeName>
        <fullName evidence="12">Adenosine 5'-phosphotransferase</fullName>
    </alternativeName>
</protein>
<dbReference type="FunFam" id="3.40.1190.20:FF:000006">
    <property type="entry name" value="Adenosine kinase 2"/>
    <property type="match status" value="1"/>
</dbReference>
<dbReference type="AlphaFoldDB" id="K8F0X2"/>
<keyword evidence="9 12" id="KW-0067">ATP-binding</keyword>
<dbReference type="Gene3D" id="3.30.1110.10">
    <property type="match status" value="1"/>
</dbReference>
<evidence type="ECO:0000256" key="10">
    <source>
        <dbReference type="ARBA" id="ARBA00022842"/>
    </source>
</evidence>
<dbReference type="OrthoDB" id="432447at2759"/>
<evidence type="ECO:0000313" key="15">
    <source>
        <dbReference type="Proteomes" id="UP000198341"/>
    </source>
</evidence>
<dbReference type="GO" id="GO:0006169">
    <property type="term" value="P:adenosine salvage"/>
    <property type="evidence" value="ECO:0007669"/>
    <property type="project" value="UniProtKB-ARBA"/>
</dbReference>
<dbReference type="Pfam" id="PF00294">
    <property type="entry name" value="PfkB"/>
    <property type="match status" value="1"/>
</dbReference>
<evidence type="ECO:0000256" key="9">
    <source>
        <dbReference type="ARBA" id="ARBA00022840"/>
    </source>
</evidence>
<sequence length="342" mass="37222">MSILLGMGNPLLDISAVVEQDILDKYELKLNNAILAEEKHNPLYKEMVEKYPVEYIAGGATQNSIRVCQWMLKTSGATTFIGCVGEDDFGTQMTKACQADGVTTKYMIDKATPTGTCGVLVKDGERSLIAALNAANNYKFEHLQEAENWKIVEDAKFYYSAGFFLTVSPESMMAVAKHSAENKKCYMMNLSAPFLMQVPPFLEAMMNTLPYVDVLFGNESEAVTFAESQKWEGVTDVAEIALKISQMPKASDHCTRTVVFTQGADATIVAKDGKVTKYDVIKLAKEDLVDTNGAGDAFVGGFLSQFVHGKELADCCKGGNYAANAIIQQSGCKCPGESNFSS</sequence>
<dbReference type="PANTHER" id="PTHR45769">
    <property type="entry name" value="ADENOSINE KINASE"/>
    <property type="match status" value="1"/>
</dbReference>
<reference evidence="14 15" key="1">
    <citation type="submission" date="2011-10" db="EMBL/GenBank/DDBJ databases">
        <authorList>
            <person name="Genoscope - CEA"/>
        </authorList>
    </citation>
    <scope>NUCLEOTIDE SEQUENCE [LARGE SCALE GENOMIC DNA]</scope>
    <source>
        <strain evidence="14 15">RCC 1105</strain>
    </source>
</reference>
<dbReference type="Proteomes" id="UP000198341">
    <property type="component" value="Chromosome 11"/>
</dbReference>
<feature type="active site" description="Proton acceptor" evidence="11">
    <location>
        <position position="296"/>
    </location>
</feature>
<evidence type="ECO:0000256" key="7">
    <source>
        <dbReference type="ARBA" id="ARBA00022741"/>
    </source>
</evidence>
<dbReference type="GeneID" id="19013051"/>
<dbReference type="STRING" id="41875.K8F0X2"/>